<evidence type="ECO:0000313" key="1">
    <source>
        <dbReference type="EMBL" id="CEK84887.1"/>
    </source>
</evidence>
<proteinExistence type="predicted"/>
<accession>A0A0B7AVL3</accession>
<sequence>RFRNEDIMEKSGYNISAELHQERLTDNLCVTNVKIYIMYRCRWIHVLWSKSFLNDTTLIFIHN</sequence>
<reference evidence="2" key="1">
    <citation type="submission" date="2014-12" db="EMBL/GenBank/DDBJ databases">
        <title>Insight into the proteome of Arion vulgaris.</title>
        <authorList>
            <person name="Aradska J."/>
            <person name="Bulat T."/>
            <person name="Smidak R."/>
            <person name="Sarate P."/>
            <person name="Gangsoo J."/>
            <person name="Sialana F."/>
            <person name="Bilban M."/>
            <person name="Lubec G."/>
        </authorList>
    </citation>
    <scope>NUCLEOTIDE SEQUENCE</scope>
    <source>
        <tissue evidence="2">Skin</tissue>
    </source>
</reference>
<evidence type="ECO:0000313" key="2">
    <source>
        <dbReference type="EMBL" id="CEK84888.1"/>
    </source>
</evidence>
<name>A0A0B7AVL3_9EUPU</name>
<dbReference type="AlphaFoldDB" id="A0A0B7AVL3"/>
<dbReference type="EMBL" id="HACG01038022">
    <property type="protein sequence ID" value="CEK84887.1"/>
    <property type="molecule type" value="Transcribed_RNA"/>
</dbReference>
<protein>
    <submittedName>
        <fullName evidence="2">Uncharacterized protein</fullName>
    </submittedName>
</protein>
<feature type="non-terminal residue" evidence="2">
    <location>
        <position position="1"/>
    </location>
</feature>
<organism evidence="2">
    <name type="scientific">Arion vulgaris</name>
    <dbReference type="NCBI Taxonomy" id="1028688"/>
    <lineage>
        <taxon>Eukaryota</taxon>
        <taxon>Metazoa</taxon>
        <taxon>Spiralia</taxon>
        <taxon>Lophotrochozoa</taxon>
        <taxon>Mollusca</taxon>
        <taxon>Gastropoda</taxon>
        <taxon>Heterobranchia</taxon>
        <taxon>Euthyneura</taxon>
        <taxon>Panpulmonata</taxon>
        <taxon>Eupulmonata</taxon>
        <taxon>Stylommatophora</taxon>
        <taxon>Helicina</taxon>
        <taxon>Arionoidea</taxon>
        <taxon>Arionidae</taxon>
        <taxon>Arion</taxon>
    </lineage>
</organism>
<dbReference type="EMBL" id="HACG01038023">
    <property type="protein sequence ID" value="CEK84888.1"/>
    <property type="molecule type" value="Transcribed_RNA"/>
</dbReference>
<gene>
    <name evidence="2" type="primary">ORF145062</name>
    <name evidence="1" type="synonym">ORF145052</name>
</gene>